<name>A0A059A8Y5_EUCGR</name>
<dbReference type="Gramene" id="KCW50552">
    <property type="protein sequence ID" value="KCW50552"/>
    <property type="gene ID" value="EUGRSUZ_J00267"/>
</dbReference>
<organism evidence="2">
    <name type="scientific">Eucalyptus grandis</name>
    <name type="common">Flooded gum</name>
    <dbReference type="NCBI Taxonomy" id="71139"/>
    <lineage>
        <taxon>Eukaryota</taxon>
        <taxon>Viridiplantae</taxon>
        <taxon>Streptophyta</taxon>
        <taxon>Embryophyta</taxon>
        <taxon>Tracheophyta</taxon>
        <taxon>Spermatophyta</taxon>
        <taxon>Magnoliopsida</taxon>
        <taxon>eudicotyledons</taxon>
        <taxon>Gunneridae</taxon>
        <taxon>Pentapetalae</taxon>
        <taxon>rosids</taxon>
        <taxon>malvids</taxon>
        <taxon>Myrtales</taxon>
        <taxon>Myrtaceae</taxon>
        <taxon>Myrtoideae</taxon>
        <taxon>Eucalypteae</taxon>
        <taxon>Eucalyptus</taxon>
    </lineage>
</organism>
<dbReference type="InParanoid" id="A0A059A8Y5"/>
<feature type="region of interest" description="Disordered" evidence="1">
    <location>
        <begin position="22"/>
        <end position="79"/>
    </location>
</feature>
<gene>
    <name evidence="2" type="ORF">EUGRSUZ_J00267</name>
</gene>
<proteinExistence type="predicted"/>
<dbReference type="AlphaFoldDB" id="A0A059A8Y5"/>
<dbReference type="EMBL" id="KK198762">
    <property type="protein sequence ID" value="KCW50552.1"/>
    <property type="molecule type" value="Genomic_DNA"/>
</dbReference>
<evidence type="ECO:0000256" key="1">
    <source>
        <dbReference type="SAM" id="MobiDB-lite"/>
    </source>
</evidence>
<reference evidence="2" key="1">
    <citation type="submission" date="2013-07" db="EMBL/GenBank/DDBJ databases">
        <title>The genome of Eucalyptus grandis.</title>
        <authorList>
            <person name="Schmutz J."/>
            <person name="Hayes R."/>
            <person name="Myburg A."/>
            <person name="Tuskan G."/>
            <person name="Grattapaglia D."/>
            <person name="Rokhsar D.S."/>
        </authorList>
    </citation>
    <scope>NUCLEOTIDE SEQUENCE</scope>
    <source>
        <tissue evidence="2">Leaf extractions</tissue>
    </source>
</reference>
<sequence length="79" mass="8873">MGNAYPIITRLINSHIALSTSHHHLTHKSLPSRPTSSPNACDRNTDKNDDDDDAAIIRNPTQQKKASRLTLLRKPQVMF</sequence>
<accession>A0A059A8Y5</accession>
<protein>
    <submittedName>
        <fullName evidence="2">Uncharacterized protein</fullName>
    </submittedName>
</protein>
<evidence type="ECO:0000313" key="2">
    <source>
        <dbReference type="EMBL" id="KCW50552.1"/>
    </source>
</evidence>